<dbReference type="SUPFAM" id="SSF63712">
    <property type="entry name" value="Nicotinic receptor ligand binding domain-like"/>
    <property type="match status" value="1"/>
</dbReference>
<dbReference type="OrthoDB" id="6516677at2759"/>
<organism evidence="3">
    <name type="scientific">Sarcoptes scabiei</name>
    <name type="common">Itch mite</name>
    <name type="synonym">Acarus scabiei</name>
    <dbReference type="NCBI Taxonomy" id="52283"/>
    <lineage>
        <taxon>Eukaryota</taxon>
        <taxon>Metazoa</taxon>
        <taxon>Ecdysozoa</taxon>
        <taxon>Arthropoda</taxon>
        <taxon>Chelicerata</taxon>
        <taxon>Arachnida</taxon>
        <taxon>Acari</taxon>
        <taxon>Acariformes</taxon>
        <taxon>Sarcoptiformes</taxon>
        <taxon>Astigmata</taxon>
        <taxon>Psoroptidia</taxon>
        <taxon>Sarcoptoidea</taxon>
        <taxon>Sarcoptidae</taxon>
        <taxon>Sarcoptinae</taxon>
        <taxon>Sarcoptes</taxon>
    </lineage>
</organism>
<dbReference type="Gene3D" id="2.70.170.10">
    <property type="entry name" value="Neurotransmitter-gated ion-channel ligand-binding domain"/>
    <property type="match status" value="1"/>
</dbReference>
<evidence type="ECO:0000313" key="3">
    <source>
        <dbReference type="EMBL" id="KAF7496208.1"/>
    </source>
</evidence>
<evidence type="ECO:0000313" key="4">
    <source>
        <dbReference type="EnsemblMetazoa" id="KAF7496208.1"/>
    </source>
</evidence>
<dbReference type="GO" id="GO:0016020">
    <property type="term" value="C:membrane"/>
    <property type="evidence" value="ECO:0007669"/>
    <property type="project" value="InterPro"/>
</dbReference>
<feature type="domain" description="Neurotransmitter-gated ion-channel ligand-binding" evidence="2">
    <location>
        <begin position="66"/>
        <end position="272"/>
    </location>
</feature>
<dbReference type="FunFam" id="2.70.170.10:FF:000028">
    <property type="entry name" value="AcetylCholine Receptor"/>
    <property type="match status" value="1"/>
</dbReference>
<feature type="transmembrane region" description="Helical" evidence="1">
    <location>
        <begin position="12"/>
        <end position="29"/>
    </location>
</feature>
<sequence>MIHFLQNYPKIILFLKLFLFFTLSFNSIIDADNYLKQQNFSETNFSTQESHRSRSDLSNDSEKLNELKRKLFAQYDRMARPVLNLTRPINVQMFIRLLYFRLDFEKDSFEFNAIFRFQWIDEFLQWNPSEFNQIERFNIGLEKVFTPDIVLFNSIDQNNLLKRYNQTELTITSDGFVIWRPIVKLRSICNLNLSDWPNDRQQCSLIFLSWSYPGDALALYIASNHIELDALESNGNQWRVLRTDCVTEIFIPDCCPELFIPQVRFTIEMIRKKSLEIYLIHLPILCSILFNLFSITLDPYRNRYVRFFLNRIAFIVLLIISLYLMNRFGEATFARTNLAKILALLLINVSGQIIWSSIANALIQSESSRTVEFLMGHLSAKFRDFIANRILTDPLKEICNKNNYLFVSLIDYSLLIVLFPIYGIIVVIFFLT</sequence>
<keyword evidence="1" id="KW-0812">Transmembrane</keyword>
<dbReference type="Proteomes" id="UP000070412">
    <property type="component" value="Unassembled WGS sequence"/>
</dbReference>
<evidence type="ECO:0000313" key="5">
    <source>
        <dbReference type="Proteomes" id="UP000070412"/>
    </source>
</evidence>
<keyword evidence="1" id="KW-1133">Transmembrane helix</keyword>
<evidence type="ECO:0000259" key="2">
    <source>
        <dbReference type="Pfam" id="PF02931"/>
    </source>
</evidence>
<feature type="transmembrane region" description="Helical" evidence="1">
    <location>
        <begin position="277"/>
        <end position="296"/>
    </location>
</feature>
<dbReference type="InterPro" id="IPR036734">
    <property type="entry name" value="Neur_chan_lig-bd_sf"/>
</dbReference>
<dbReference type="Pfam" id="PF02931">
    <property type="entry name" value="Neur_chan_LBD"/>
    <property type="match status" value="1"/>
</dbReference>
<protein>
    <submittedName>
        <fullName evidence="3">Acetylcholine receptor subunit alpha-type acr-16</fullName>
    </submittedName>
</protein>
<dbReference type="EMBL" id="WVUK01000019">
    <property type="protein sequence ID" value="KAF7496208.1"/>
    <property type="molecule type" value="Genomic_DNA"/>
</dbReference>
<name>A0A834RKK2_SARSC</name>
<keyword evidence="3" id="KW-0675">Receptor</keyword>
<evidence type="ECO:0000256" key="1">
    <source>
        <dbReference type="SAM" id="Phobius"/>
    </source>
</evidence>
<feature type="transmembrane region" description="Helical" evidence="1">
    <location>
        <begin position="308"/>
        <end position="326"/>
    </location>
</feature>
<gene>
    <name evidence="3" type="ORF">SSS_1060</name>
</gene>
<accession>A0A834RKK2</accession>
<dbReference type="PANTHER" id="PTHR18945">
    <property type="entry name" value="NEUROTRANSMITTER GATED ION CHANNEL"/>
    <property type="match status" value="1"/>
</dbReference>
<dbReference type="GO" id="GO:0004888">
    <property type="term" value="F:transmembrane signaling receptor activity"/>
    <property type="evidence" value="ECO:0007669"/>
    <property type="project" value="InterPro"/>
</dbReference>
<proteinExistence type="predicted"/>
<dbReference type="AlphaFoldDB" id="A0A834RKK2"/>
<dbReference type="EnsemblMetazoa" id="SSS_1060s_mrna">
    <property type="protein sequence ID" value="KAF7496208.1"/>
    <property type="gene ID" value="SSS_1060"/>
</dbReference>
<dbReference type="CDD" id="cd18989">
    <property type="entry name" value="LGIC_ECD_cation"/>
    <property type="match status" value="1"/>
</dbReference>
<feature type="transmembrane region" description="Helical" evidence="1">
    <location>
        <begin position="338"/>
        <end position="358"/>
    </location>
</feature>
<reference evidence="5" key="1">
    <citation type="journal article" date="2020" name="PLoS Negl. Trop. Dis.">
        <title>High-quality nuclear genome for Sarcoptes scabiei-A critical resource for a neglected parasite.</title>
        <authorList>
            <person name="Korhonen P.K."/>
            <person name="Gasser R.B."/>
            <person name="Ma G."/>
            <person name="Wang T."/>
            <person name="Stroehlein A.J."/>
            <person name="Young N.D."/>
            <person name="Ang C.S."/>
            <person name="Fernando D.D."/>
            <person name="Lu H.C."/>
            <person name="Taylor S."/>
            <person name="Reynolds S.L."/>
            <person name="Mofiz E."/>
            <person name="Najaraj S.H."/>
            <person name="Gowda H."/>
            <person name="Madugundu A."/>
            <person name="Renuse S."/>
            <person name="Holt D."/>
            <person name="Pandey A."/>
            <person name="Papenfuss A.T."/>
            <person name="Fischer K."/>
        </authorList>
    </citation>
    <scope>NUCLEOTIDE SEQUENCE [LARGE SCALE GENOMIC DNA]</scope>
</reference>
<keyword evidence="5" id="KW-1185">Reference proteome</keyword>
<feature type="transmembrane region" description="Helical" evidence="1">
    <location>
        <begin position="412"/>
        <end position="431"/>
    </location>
</feature>
<keyword evidence="1" id="KW-0472">Membrane</keyword>
<dbReference type="InterPro" id="IPR006202">
    <property type="entry name" value="Neur_chan_lig-bd"/>
</dbReference>
<reference evidence="3" key="2">
    <citation type="submission" date="2020-01" db="EMBL/GenBank/DDBJ databases">
        <authorList>
            <person name="Korhonen P.K.K."/>
            <person name="Guangxu M.G."/>
            <person name="Wang T.W."/>
            <person name="Stroehlein A.J.S."/>
            <person name="Young N.D."/>
            <person name="Ang C.-S.A."/>
            <person name="Fernando D.W.F."/>
            <person name="Lu H.L."/>
            <person name="Taylor S.T."/>
            <person name="Ehtesham M.E.M."/>
            <person name="Najaraj S.H.N."/>
            <person name="Harsha G.H.G."/>
            <person name="Madugundu A.M."/>
            <person name="Renuse S.R."/>
            <person name="Holt D.H."/>
            <person name="Pandey A.P."/>
            <person name="Papenfuss A.P."/>
            <person name="Gasser R.B.G."/>
            <person name="Fischer K.F."/>
        </authorList>
    </citation>
    <scope>NUCLEOTIDE SEQUENCE</scope>
    <source>
        <strain evidence="3">SSS_KF_BRIS2020</strain>
    </source>
</reference>
<reference evidence="4" key="3">
    <citation type="submission" date="2022-06" db="UniProtKB">
        <authorList>
            <consortium name="EnsemblMetazoa"/>
        </authorList>
    </citation>
    <scope>IDENTIFICATION</scope>
</reference>
<dbReference type="InterPro" id="IPR006201">
    <property type="entry name" value="Neur_channel"/>
</dbReference>
<dbReference type="GO" id="GO:0005230">
    <property type="term" value="F:extracellular ligand-gated monoatomic ion channel activity"/>
    <property type="evidence" value="ECO:0007669"/>
    <property type="project" value="InterPro"/>
</dbReference>